<evidence type="ECO:0000313" key="2">
    <source>
        <dbReference type="EMBL" id="MBA2863993.1"/>
    </source>
</evidence>
<proteinExistence type="predicted"/>
<protein>
    <submittedName>
        <fullName evidence="2">Uncharacterized protein</fullName>
    </submittedName>
</protein>
<comment type="caution">
    <text evidence="2">The sequence shown here is derived from an EMBL/GenBank/DDBJ whole genome shotgun (WGS) entry which is preliminary data.</text>
</comment>
<feature type="transmembrane region" description="Helical" evidence="1">
    <location>
        <begin position="96"/>
        <end position="115"/>
    </location>
</feature>
<sequence length="117" mass="12998">MSELIVPENISVYTSFPDSTIDPTNPIMQINETVSSIFLPMKGFLELGLGPYWPLYFYTLAILGVAIKTKSLSWTAMMSVILSSFLFIFSPTESRIILTFISAISALLAIANYFTRG</sequence>
<keyword evidence="1" id="KW-0812">Transmembrane</keyword>
<dbReference type="EMBL" id="JACDUO010000001">
    <property type="protein sequence ID" value="MBA2863993.1"/>
    <property type="molecule type" value="Genomic_DNA"/>
</dbReference>
<dbReference type="AlphaFoldDB" id="A0A7J9PL55"/>
<feature type="transmembrane region" description="Helical" evidence="1">
    <location>
        <begin position="49"/>
        <end position="67"/>
    </location>
</feature>
<keyword evidence="1" id="KW-0472">Membrane</keyword>
<feature type="transmembrane region" description="Helical" evidence="1">
    <location>
        <begin position="74"/>
        <end position="90"/>
    </location>
</feature>
<evidence type="ECO:0000256" key="1">
    <source>
        <dbReference type="SAM" id="Phobius"/>
    </source>
</evidence>
<dbReference type="RefSeq" id="WP_181504977.1">
    <property type="nucleotide sequence ID" value="NZ_JACDUO010000001.1"/>
</dbReference>
<evidence type="ECO:0000313" key="3">
    <source>
        <dbReference type="Proteomes" id="UP000567099"/>
    </source>
</evidence>
<gene>
    <name evidence="2" type="ORF">HNP94_000993</name>
</gene>
<reference evidence="2 3" key="1">
    <citation type="submission" date="2020-07" db="EMBL/GenBank/DDBJ databases">
        <title>Genomic Encyclopedia of Type Strains, Phase IV (KMG-V): Genome sequencing to study the core and pangenomes of soil and plant-associated prokaryotes.</title>
        <authorList>
            <person name="Whitman W."/>
        </authorList>
    </citation>
    <scope>NUCLEOTIDE SEQUENCE [LARGE SCALE GENOMIC DNA]</scope>
    <source>
        <strain evidence="2 3">C13</strain>
    </source>
</reference>
<name>A0A7J9PL55_METMI</name>
<keyword evidence="1" id="KW-1133">Transmembrane helix</keyword>
<accession>A0A7J9PL55</accession>
<dbReference type="Proteomes" id="UP000567099">
    <property type="component" value="Unassembled WGS sequence"/>
</dbReference>
<organism evidence="2 3">
    <name type="scientific">Methanococcus maripaludis</name>
    <name type="common">Methanococcus deltae</name>
    <dbReference type="NCBI Taxonomy" id="39152"/>
    <lineage>
        <taxon>Archaea</taxon>
        <taxon>Methanobacteriati</taxon>
        <taxon>Methanobacteriota</taxon>
        <taxon>Methanomada group</taxon>
        <taxon>Methanococci</taxon>
        <taxon>Methanococcales</taxon>
        <taxon>Methanococcaceae</taxon>
        <taxon>Methanococcus</taxon>
    </lineage>
</organism>